<dbReference type="InterPro" id="IPR011050">
    <property type="entry name" value="Pectin_lyase_fold/virulence"/>
</dbReference>
<feature type="domain" description="Right handed beta helix" evidence="3">
    <location>
        <begin position="241"/>
        <end position="372"/>
    </location>
</feature>
<accession>E0TEV8</accession>
<gene>
    <name evidence="4" type="ordered locus">PB2503_09994</name>
</gene>
<evidence type="ECO:0000256" key="2">
    <source>
        <dbReference type="SAM" id="SignalP"/>
    </source>
</evidence>
<dbReference type="InterPro" id="IPR012334">
    <property type="entry name" value="Pectin_lyas_fold"/>
</dbReference>
<keyword evidence="1" id="KW-0677">Repeat</keyword>
<dbReference type="SUPFAM" id="SSF51126">
    <property type="entry name" value="Pectin lyase-like"/>
    <property type="match status" value="1"/>
</dbReference>
<protein>
    <submittedName>
        <fullName evidence="4">Surface layer protein B</fullName>
    </submittedName>
</protein>
<name>E0TEV8_PARBH</name>
<dbReference type="SMART" id="SM00710">
    <property type="entry name" value="PbH1"/>
    <property type="match status" value="4"/>
</dbReference>
<keyword evidence="2" id="KW-0732">Signal</keyword>
<evidence type="ECO:0000313" key="5">
    <source>
        <dbReference type="Proteomes" id="UP000001302"/>
    </source>
</evidence>
<evidence type="ECO:0000256" key="1">
    <source>
        <dbReference type="ARBA" id="ARBA00022737"/>
    </source>
</evidence>
<reference evidence="4 5" key="2">
    <citation type="journal article" date="2011" name="J. Bacteriol.">
        <title>Complete genome sequence of strain HTCC2503T of Parvularcula bermudensis, the type species of the order "Parvularculales" in the class Alphaproteobacteria.</title>
        <authorList>
            <person name="Oh H.M."/>
            <person name="Kang I."/>
            <person name="Vergin K.L."/>
            <person name="Kang D."/>
            <person name="Rhee K.H."/>
            <person name="Giovannoni S.J."/>
            <person name="Cho J.C."/>
        </authorList>
    </citation>
    <scope>NUCLEOTIDE SEQUENCE [LARGE SCALE GENOMIC DNA]</scope>
    <source>
        <strain evidence="5">ATCC BAA-594 / HTCC2503 / KCTC 12087</strain>
    </source>
</reference>
<dbReference type="Proteomes" id="UP000001302">
    <property type="component" value="Chromosome"/>
</dbReference>
<sequence length="430" mass="45615">MSEGIAMNRPVIRTALGSLMAACLMTAAIAPAAAQSFGGMPTITPQDRAKAKARAAAKQEELEKDKRLPRYVVVDQGGYAADQDVQSYSSIQDAIDNVAWGGVVVVRPGIYFEDLELTRSVRIEGQGSGPSRPRILPVKRTKAATGENGLVDGSCVRFDPELPSEHVQIENVSFEPAWMQTDRSLIALYQDRFGGSVVMASEGLTEPCVDVRRGIFSMVGAAVDGAGHHNGELVKLAGGMALLEKNRVSGGRMGIAVSQTQPAWDRAVLIDNIVSNNYHQGVSLDGSASMLATGNLINTNGVGLSYSGSGPATLVGNKILDNASHGVLLEENAREVLVRLNQIWSNRGDGIKVINSGGLIEDNDIDGNSGVEVSTLGHLNSVPTIINDVQANTASPAPVNRRQRNGIIDWQVGNRDTDTAVMTGAPVNRR</sequence>
<dbReference type="HOGENOM" id="CLU_637520_0_0_5"/>
<evidence type="ECO:0000313" key="4">
    <source>
        <dbReference type="EMBL" id="ADM10051.1"/>
    </source>
</evidence>
<dbReference type="PANTHER" id="PTHR22990:SF15">
    <property type="entry name" value="F-BOX ONLY PROTEIN 10"/>
    <property type="match status" value="1"/>
</dbReference>
<evidence type="ECO:0000259" key="3">
    <source>
        <dbReference type="Pfam" id="PF13229"/>
    </source>
</evidence>
<dbReference type="EMBL" id="CP002156">
    <property type="protein sequence ID" value="ADM10051.1"/>
    <property type="molecule type" value="Genomic_DNA"/>
</dbReference>
<dbReference type="KEGG" id="pbr:PB2503_09994"/>
<feature type="signal peptide" evidence="2">
    <location>
        <begin position="1"/>
        <end position="32"/>
    </location>
</feature>
<dbReference type="Pfam" id="PF13229">
    <property type="entry name" value="Beta_helix"/>
    <property type="match status" value="1"/>
</dbReference>
<reference evidence="5" key="1">
    <citation type="submission" date="2010-08" db="EMBL/GenBank/DDBJ databases">
        <title>Genome sequence of Parvularcula bermudensis HTCC2503.</title>
        <authorList>
            <person name="Kang D.-M."/>
            <person name="Oh H.-M."/>
            <person name="Cho J.-C."/>
        </authorList>
    </citation>
    <scope>NUCLEOTIDE SEQUENCE [LARGE SCALE GENOMIC DNA]</scope>
    <source>
        <strain evidence="5">ATCC BAA-594 / HTCC2503 / KCTC 12087</strain>
    </source>
</reference>
<dbReference type="Gene3D" id="2.160.20.10">
    <property type="entry name" value="Single-stranded right-handed beta-helix, Pectin lyase-like"/>
    <property type="match status" value="2"/>
</dbReference>
<dbReference type="InterPro" id="IPR051550">
    <property type="entry name" value="SCF-Subunits/Alg-Epimerases"/>
</dbReference>
<keyword evidence="5" id="KW-1185">Reference proteome</keyword>
<proteinExistence type="predicted"/>
<dbReference type="STRING" id="314260.PB2503_09994"/>
<dbReference type="InterPro" id="IPR039448">
    <property type="entry name" value="Beta_helix"/>
</dbReference>
<organism evidence="4 5">
    <name type="scientific">Parvularcula bermudensis (strain ATCC BAA-594 / HTCC2503 / KCTC 12087)</name>
    <dbReference type="NCBI Taxonomy" id="314260"/>
    <lineage>
        <taxon>Bacteria</taxon>
        <taxon>Pseudomonadati</taxon>
        <taxon>Pseudomonadota</taxon>
        <taxon>Alphaproteobacteria</taxon>
        <taxon>Parvularculales</taxon>
        <taxon>Parvularculaceae</taxon>
        <taxon>Parvularcula</taxon>
    </lineage>
</organism>
<dbReference type="InterPro" id="IPR006626">
    <property type="entry name" value="PbH1"/>
</dbReference>
<dbReference type="PANTHER" id="PTHR22990">
    <property type="entry name" value="F-BOX ONLY PROTEIN"/>
    <property type="match status" value="1"/>
</dbReference>
<feature type="chain" id="PRO_5003140617" evidence="2">
    <location>
        <begin position="33"/>
        <end position="430"/>
    </location>
</feature>
<dbReference type="AlphaFoldDB" id="E0TEV8"/>